<evidence type="ECO:0000313" key="5">
    <source>
        <dbReference type="Proteomes" id="UP000187941"/>
    </source>
</evidence>
<name>A0A1P9X033_9BACT</name>
<evidence type="ECO:0000256" key="1">
    <source>
        <dbReference type="SAM" id="SignalP"/>
    </source>
</evidence>
<feature type="chain" id="PRO_5013179364" description="DUF1680 family protein" evidence="1">
    <location>
        <begin position="31"/>
        <end position="666"/>
    </location>
</feature>
<dbReference type="AlphaFoldDB" id="A0A1P9X033"/>
<dbReference type="InterPro" id="IPR049174">
    <property type="entry name" value="Beta-AFase-like"/>
</dbReference>
<dbReference type="Pfam" id="PF20736">
    <property type="entry name" value="Glyco_hydro127M"/>
    <property type="match status" value="1"/>
</dbReference>
<evidence type="ECO:0000313" key="4">
    <source>
        <dbReference type="EMBL" id="AQG80974.1"/>
    </source>
</evidence>
<keyword evidence="5" id="KW-1185">Reference proteome</keyword>
<keyword evidence="1" id="KW-0732">Signal</keyword>
<evidence type="ECO:0000259" key="2">
    <source>
        <dbReference type="Pfam" id="PF07944"/>
    </source>
</evidence>
<feature type="domain" description="Non-reducing end beta-L-arabinofuranosidase-like GH127 catalytic" evidence="2">
    <location>
        <begin position="94"/>
        <end position="400"/>
    </location>
</feature>
<sequence>MHPIFMKPINQLLSNCLLACLPLLPLTGLAQPTLVPPVYEKIPAGQIRAEGWLKTQLNRQISGLSGHLDEIWDDVGTNSAWLGGTGEAWERGPYYLRGIQSLAYVTQHPAMLAKTNRWIEAILKSQRADGYFGPQKDEDWWPRWLVAQIMISHYETTGDARVIPFLQQYYAFEAGHLKAKPLKSWAMARGGEDISSILWLYRKTKQPELLALARLVESQTNPWVSFFEKTGPVDQRTDIDTTRWLDDSPIHGVNIAHGLKFPALAYQLSGGRASDKQAFYTGLNNLKKYHWQVWGVPVGDEKVRAMGCSKGSETCQTVEFMHSMEYNLRVFGDAALGDVLERAAYNALPAFFDPQFETHPYYILPNSVSATVQPRPFPNPHNGDVLTYGVISGYPCCTVNMHMGYPLLTEHLWLKTADGNGLIAAVYAPSVLTTRLANGQAITIREETDYPFSDQITLVLQPARPMAFPLQLRIPGWCKNAEVRVNGKPAGHPSPDTFLTLNQTWKPGDRVTLRLPMTPQITRWQNNALSVERGPLVYALAVKEDWKPFTSMHTPKPTPNGWYSYEIRASSPWNYGLVLGSDATKAFKFAGKPIGAGQLPWDPDFCPVRLTANGRRILNWKPNNFGLTDPLPQSPVASTEPVETVTLLPVGATRLRIAEIPEVANQ</sequence>
<evidence type="ECO:0008006" key="6">
    <source>
        <dbReference type="Google" id="ProtNLM"/>
    </source>
</evidence>
<dbReference type="PANTHER" id="PTHR43465">
    <property type="entry name" value="DUF1680 DOMAIN PROTEIN (AFU_ORTHOLOGUE AFUA_1G08910)"/>
    <property type="match status" value="1"/>
</dbReference>
<proteinExistence type="predicted"/>
<dbReference type="InterPro" id="IPR008928">
    <property type="entry name" value="6-hairpin_glycosidase_sf"/>
</dbReference>
<protein>
    <recommendedName>
        <fullName evidence="6">DUF1680 family protein</fullName>
    </recommendedName>
</protein>
<dbReference type="GO" id="GO:0005975">
    <property type="term" value="P:carbohydrate metabolic process"/>
    <property type="evidence" value="ECO:0007669"/>
    <property type="project" value="InterPro"/>
</dbReference>
<dbReference type="STRING" id="1178516.AWR27_17575"/>
<feature type="domain" description="Non-reducing end beta-L-arabinofuranosidase-like GH127 middle" evidence="3">
    <location>
        <begin position="422"/>
        <end position="517"/>
    </location>
</feature>
<dbReference type="Pfam" id="PF07944">
    <property type="entry name" value="Beta-AFase-like_GH127_cat"/>
    <property type="match status" value="1"/>
</dbReference>
<dbReference type="InterPro" id="IPR012878">
    <property type="entry name" value="Beta-AFase-like_GH127_cat"/>
</dbReference>
<dbReference type="InterPro" id="IPR049046">
    <property type="entry name" value="Beta-AFase-like_GH127_middle"/>
</dbReference>
<dbReference type="RefSeq" id="WP_077132437.1">
    <property type="nucleotide sequence ID" value="NZ_CP014263.1"/>
</dbReference>
<gene>
    <name evidence="4" type="ORF">AWR27_17575</name>
</gene>
<dbReference type="Proteomes" id="UP000187941">
    <property type="component" value="Chromosome"/>
</dbReference>
<dbReference type="PANTHER" id="PTHR43465:SF2">
    <property type="entry name" value="DUF1680 DOMAIN PROTEIN (AFU_ORTHOLOGUE AFUA_1G08910)"/>
    <property type="match status" value="1"/>
</dbReference>
<dbReference type="SUPFAM" id="SSF48208">
    <property type="entry name" value="Six-hairpin glycosidases"/>
    <property type="match status" value="1"/>
</dbReference>
<dbReference type="OrthoDB" id="9757939at2"/>
<accession>A0A1P9X033</accession>
<reference evidence="4 5" key="1">
    <citation type="submission" date="2016-01" db="EMBL/GenBank/DDBJ databases">
        <authorList>
            <person name="Oliw E.H."/>
        </authorList>
    </citation>
    <scope>NUCLEOTIDE SEQUENCE [LARGE SCALE GENOMIC DNA]</scope>
    <source>
        <strain evidence="4 5">DY10</strain>
    </source>
</reference>
<dbReference type="EMBL" id="CP014263">
    <property type="protein sequence ID" value="AQG80974.1"/>
    <property type="molecule type" value="Genomic_DNA"/>
</dbReference>
<feature type="signal peptide" evidence="1">
    <location>
        <begin position="1"/>
        <end position="30"/>
    </location>
</feature>
<dbReference type="KEGG" id="smon:AWR27_17575"/>
<evidence type="ECO:0000259" key="3">
    <source>
        <dbReference type="Pfam" id="PF20736"/>
    </source>
</evidence>
<organism evidence="4 5">
    <name type="scientific">Spirosoma montaniterrae</name>
    <dbReference type="NCBI Taxonomy" id="1178516"/>
    <lineage>
        <taxon>Bacteria</taxon>
        <taxon>Pseudomonadati</taxon>
        <taxon>Bacteroidota</taxon>
        <taxon>Cytophagia</taxon>
        <taxon>Cytophagales</taxon>
        <taxon>Cytophagaceae</taxon>
        <taxon>Spirosoma</taxon>
    </lineage>
</organism>